<dbReference type="EMBL" id="CP008947">
    <property type="protein sequence ID" value="AII08537.1"/>
    <property type="molecule type" value="Genomic_DNA"/>
</dbReference>
<proteinExistence type="predicted"/>
<sequence>MSSTGTTTSATTTSRLNPATLELSRPWAIAATAIGALVPNLVIWLLGLAAGGSFEMTDAGKTSSVAPGGVVMLTVVPILLGMTLAALISLKWVAVIRPAEVIGALLPLATIALTIQADFDTASTIALSVMHVVIAVAVVAGLEAMRRPLLRAANV</sequence>
<feature type="transmembrane region" description="Helical" evidence="1">
    <location>
        <begin position="27"/>
        <end position="50"/>
    </location>
</feature>
<dbReference type="AlphaFoldDB" id="A0A076ETF4"/>
<feature type="transmembrane region" description="Helical" evidence="1">
    <location>
        <begin position="101"/>
        <end position="119"/>
    </location>
</feature>
<dbReference type="RefSeq" id="WP_112300169.1">
    <property type="nucleotide sequence ID" value="NZ_CP008947.1"/>
</dbReference>
<dbReference type="eggNOG" id="ENOG502ZHKD">
    <property type="taxonomic scope" value="Bacteria"/>
</dbReference>
<evidence type="ECO:0000256" key="1">
    <source>
        <dbReference type="SAM" id="Phobius"/>
    </source>
</evidence>
<dbReference type="Proteomes" id="UP000028488">
    <property type="component" value="Chromosome"/>
</dbReference>
<accession>A0A076ETF4</accession>
<keyword evidence="1" id="KW-0812">Transmembrane</keyword>
<gene>
    <name evidence="2" type="ORF">EP51_29555</name>
</gene>
<reference evidence="2 3" key="1">
    <citation type="submission" date="2014-07" db="EMBL/GenBank/DDBJ databases">
        <title>Genome Sequence of Rhodococcus opacus Strain R7, a Biodegrader of Mono- and Polycyclic Aromatic Hydrocarbons.</title>
        <authorList>
            <person name="Di Gennaro P."/>
            <person name="Zampolli J."/>
            <person name="Presti I."/>
            <person name="Cappelletti M."/>
            <person name="D'Ursi P."/>
            <person name="Orro A."/>
            <person name="Mezzelani A."/>
            <person name="Milanesi L."/>
        </authorList>
    </citation>
    <scope>NUCLEOTIDE SEQUENCE [LARGE SCALE GENOMIC DNA]</scope>
    <source>
        <strain evidence="2 3">R7</strain>
    </source>
</reference>
<protein>
    <submittedName>
        <fullName evidence="2">Membrane protein</fullName>
    </submittedName>
</protein>
<feature type="transmembrane region" description="Helical" evidence="1">
    <location>
        <begin position="125"/>
        <end position="142"/>
    </location>
</feature>
<feature type="transmembrane region" description="Helical" evidence="1">
    <location>
        <begin position="70"/>
        <end position="94"/>
    </location>
</feature>
<organism evidence="2 3">
    <name type="scientific">Rhodococcus opacus</name>
    <name type="common">Nocardia opaca</name>
    <dbReference type="NCBI Taxonomy" id="37919"/>
    <lineage>
        <taxon>Bacteria</taxon>
        <taxon>Bacillati</taxon>
        <taxon>Actinomycetota</taxon>
        <taxon>Actinomycetes</taxon>
        <taxon>Mycobacteriales</taxon>
        <taxon>Nocardiaceae</taxon>
        <taxon>Rhodococcus</taxon>
    </lineage>
</organism>
<keyword evidence="1" id="KW-0472">Membrane</keyword>
<name>A0A076ETF4_RHOOP</name>
<dbReference type="Pfam" id="PF19545">
    <property type="entry name" value="DUF6069"/>
    <property type="match status" value="1"/>
</dbReference>
<keyword evidence="1" id="KW-1133">Transmembrane helix</keyword>
<evidence type="ECO:0000313" key="2">
    <source>
        <dbReference type="EMBL" id="AII08537.1"/>
    </source>
</evidence>
<evidence type="ECO:0000313" key="3">
    <source>
        <dbReference type="Proteomes" id="UP000028488"/>
    </source>
</evidence>
<dbReference type="InterPro" id="IPR045713">
    <property type="entry name" value="DUF6069"/>
</dbReference>